<feature type="region of interest" description="Disordered" evidence="1">
    <location>
        <begin position="1"/>
        <end position="26"/>
    </location>
</feature>
<accession>A0A507AEL6</accession>
<organism evidence="3 4">
    <name type="scientific">Thyridium curvatum</name>
    <dbReference type="NCBI Taxonomy" id="1093900"/>
    <lineage>
        <taxon>Eukaryota</taxon>
        <taxon>Fungi</taxon>
        <taxon>Dikarya</taxon>
        <taxon>Ascomycota</taxon>
        <taxon>Pezizomycotina</taxon>
        <taxon>Sordariomycetes</taxon>
        <taxon>Sordariomycetidae</taxon>
        <taxon>Thyridiales</taxon>
        <taxon>Thyridiaceae</taxon>
        <taxon>Thyridium</taxon>
    </lineage>
</organism>
<dbReference type="InterPro" id="IPR002575">
    <property type="entry name" value="Aminoglycoside_PTrfase"/>
</dbReference>
<evidence type="ECO:0000259" key="2">
    <source>
        <dbReference type="Pfam" id="PF01636"/>
    </source>
</evidence>
<dbReference type="PANTHER" id="PTHR21310:SF56">
    <property type="entry name" value="AMINOGLYCOSIDE PHOSPHOTRANSFERASE DOMAIN-CONTAINING PROTEIN"/>
    <property type="match status" value="1"/>
</dbReference>
<dbReference type="AlphaFoldDB" id="A0A507AEL6"/>
<dbReference type="OrthoDB" id="10003767at2759"/>
<dbReference type="Proteomes" id="UP000319257">
    <property type="component" value="Unassembled WGS sequence"/>
</dbReference>
<dbReference type="InParanoid" id="A0A507AEL6"/>
<dbReference type="RefSeq" id="XP_030988553.1">
    <property type="nucleotide sequence ID" value="XM_031136516.1"/>
</dbReference>
<feature type="compositionally biased region" description="Low complexity" evidence="1">
    <location>
        <begin position="1"/>
        <end position="17"/>
    </location>
</feature>
<reference evidence="3 4" key="1">
    <citation type="submission" date="2019-06" db="EMBL/GenBank/DDBJ databases">
        <title>Draft genome sequence of the filamentous fungus Phialemoniopsis curvata isolated from diesel fuel.</title>
        <authorList>
            <person name="Varaljay V.A."/>
            <person name="Lyon W.J."/>
            <person name="Crouch A.L."/>
            <person name="Drake C.E."/>
            <person name="Hollomon J.M."/>
            <person name="Nadeau L.J."/>
            <person name="Nunn H.S."/>
            <person name="Stevenson B.S."/>
            <person name="Bojanowski C.L."/>
            <person name="Crookes-Goodson W.J."/>
        </authorList>
    </citation>
    <scope>NUCLEOTIDE SEQUENCE [LARGE SCALE GENOMIC DNA]</scope>
    <source>
        <strain evidence="3 4">D216</strain>
    </source>
</reference>
<gene>
    <name evidence="3" type="ORF">E0L32_002338</name>
</gene>
<proteinExistence type="predicted"/>
<dbReference type="InterPro" id="IPR011009">
    <property type="entry name" value="Kinase-like_dom_sf"/>
</dbReference>
<dbReference type="SUPFAM" id="SSF56112">
    <property type="entry name" value="Protein kinase-like (PK-like)"/>
    <property type="match status" value="1"/>
</dbReference>
<comment type="caution">
    <text evidence="3">The sequence shown here is derived from an EMBL/GenBank/DDBJ whole genome shotgun (WGS) entry which is preliminary data.</text>
</comment>
<dbReference type="GeneID" id="41969785"/>
<evidence type="ECO:0000313" key="3">
    <source>
        <dbReference type="EMBL" id="TPX06842.1"/>
    </source>
</evidence>
<dbReference type="PANTHER" id="PTHR21310">
    <property type="entry name" value="AMINOGLYCOSIDE PHOSPHOTRANSFERASE-RELATED-RELATED"/>
    <property type="match status" value="1"/>
</dbReference>
<feature type="domain" description="Aminoglycoside phosphotransferase" evidence="2">
    <location>
        <begin position="92"/>
        <end position="318"/>
    </location>
</feature>
<evidence type="ECO:0000256" key="1">
    <source>
        <dbReference type="SAM" id="MobiDB-lite"/>
    </source>
</evidence>
<name>A0A507AEL6_9PEZI</name>
<dbReference type="EMBL" id="SKBQ01000009">
    <property type="protein sequence ID" value="TPX06842.1"/>
    <property type="molecule type" value="Genomic_DNA"/>
</dbReference>
<sequence>MAPIASSPSSSTSLSNSRDAQPSSVSETSTIYYDQEPFETFQGRALFLALSTIWANAAADEVIAVERLHGGGYNRITGLTKRTMGKPETALQYILRVPRFQPGQVGNEVAALRFVLEQTSIPAPSVVAFDETSLNQLQSPYMIQTRLPGVPLHQSMADMSYSDRCRIAKDLGAVVGQMLQVQSSMSGRLTLPSTDRTLVAPLHVAPWYPVVDPSESQPFRTSAASSSVGKMLTAALLAWKAEELRLRPRGGLKPDIIDQFIIMARQMEKMGYLGDTPFTLAHLDLAPRNILINDALDTSKPIISGILDWDSAVLGPMFMTCDPPSWVWAEWGPEGDEEEKDEDKLEADLQPSSAQALELKSLFDATAGPHYRKLAYDQKYSLSRRLMRFVIQGMASNELINEARALLRRWKIIWDAKHAESDSQD</sequence>
<dbReference type="InterPro" id="IPR051678">
    <property type="entry name" value="AGP_Transferase"/>
</dbReference>
<protein>
    <recommendedName>
        <fullName evidence="2">Aminoglycoside phosphotransferase domain-containing protein</fullName>
    </recommendedName>
</protein>
<dbReference type="Pfam" id="PF01636">
    <property type="entry name" value="APH"/>
    <property type="match status" value="1"/>
</dbReference>
<evidence type="ECO:0000313" key="4">
    <source>
        <dbReference type="Proteomes" id="UP000319257"/>
    </source>
</evidence>
<keyword evidence="4" id="KW-1185">Reference proteome</keyword>